<proteinExistence type="predicted"/>
<evidence type="ECO:0000313" key="2">
    <source>
        <dbReference type="Proteomes" id="UP000302139"/>
    </source>
</evidence>
<protein>
    <submittedName>
        <fullName evidence="1">Uncharacterized protein</fullName>
    </submittedName>
</protein>
<dbReference type="AlphaFoldDB" id="A0A4D4LZY0"/>
<dbReference type="Proteomes" id="UP000302139">
    <property type="component" value="Unassembled WGS sequence"/>
</dbReference>
<reference evidence="1 2" key="1">
    <citation type="submission" date="2019-04" db="EMBL/GenBank/DDBJ databases">
        <title>Draft genome sequences of Streptomyces avermitilis NBRC 14893.</title>
        <authorList>
            <person name="Komaki H."/>
            <person name="Tamura T."/>
            <person name="Hosoyama A."/>
        </authorList>
    </citation>
    <scope>NUCLEOTIDE SEQUENCE [LARGE SCALE GENOMIC DNA]</scope>
    <source>
        <strain evidence="1 2">NBRC 14893</strain>
    </source>
</reference>
<evidence type="ECO:0000313" key="1">
    <source>
        <dbReference type="EMBL" id="GDY63859.1"/>
    </source>
</evidence>
<organism evidence="1 2">
    <name type="scientific">Streptomyces avermitilis</name>
    <dbReference type="NCBI Taxonomy" id="33903"/>
    <lineage>
        <taxon>Bacteria</taxon>
        <taxon>Bacillati</taxon>
        <taxon>Actinomycetota</taxon>
        <taxon>Actinomycetes</taxon>
        <taxon>Kitasatosporales</taxon>
        <taxon>Streptomycetaceae</taxon>
        <taxon>Streptomyces</taxon>
    </lineage>
</organism>
<dbReference type="EMBL" id="BJHX01000001">
    <property type="protein sequence ID" value="GDY63859.1"/>
    <property type="molecule type" value="Genomic_DNA"/>
</dbReference>
<accession>A0A4D4LZY0</accession>
<gene>
    <name evidence="1" type="ORF">SAV14893_032520</name>
</gene>
<sequence length="155" mass="15101">MDPADHLVERDAGQVVVALPVGHLVGGTGVRHLEVAEFVALVGGEQAVAVDAPEAGGGLVGREPFGDEGVPELVGDADTGAARAEDDDPVVAQGQVTGLGAGEDGGEVDCAGALDVVVEGEDVVAVVVEDAAGVGGSEVLPVQQSAGNSFVAAVT</sequence>
<comment type="caution">
    <text evidence="1">The sequence shown here is derived from an EMBL/GenBank/DDBJ whole genome shotgun (WGS) entry which is preliminary data.</text>
</comment>
<name>A0A4D4LZY0_STRAX</name>